<sequence length="307" mass="34507">MHTYIGLKTYSGPSTNTGMQKSTYGVSVDARPGRIANCAWCPGISERARGVRTQAWKPAPRNCGCYYCILPSWSLAVRKRRSLPHNRPRIYCLFLSSWREGCEATGFTPMSSATATTRRRPRASKLNVRIHADAVPRPVQPAVRPLQYSRYLFRLSAPAWMPGLLIAVPGAAPWCFHETLRSRLDCQPRLPRRCADTLRDTHPGVQAPRTRAVRGCWLACANCARRGPPCAKRARPAAGIYSPTYVHGYSGRSWMDRLRVLPSPPPQRGPDLLLLAFILPDKARDEAPSYLRRRERPEAYRRKSAAT</sequence>
<comment type="caution">
    <text evidence="1">The sequence shown here is derived from an EMBL/GenBank/DDBJ whole genome shotgun (WGS) entry which is preliminary data.</text>
</comment>
<organism evidence="1 2">
    <name type="scientific">Artomyces pyxidatus</name>
    <dbReference type="NCBI Taxonomy" id="48021"/>
    <lineage>
        <taxon>Eukaryota</taxon>
        <taxon>Fungi</taxon>
        <taxon>Dikarya</taxon>
        <taxon>Basidiomycota</taxon>
        <taxon>Agaricomycotina</taxon>
        <taxon>Agaricomycetes</taxon>
        <taxon>Russulales</taxon>
        <taxon>Auriscalpiaceae</taxon>
        <taxon>Artomyces</taxon>
    </lineage>
</organism>
<name>A0ACB8SI71_9AGAM</name>
<gene>
    <name evidence="1" type="ORF">BV25DRAFT_1832906</name>
</gene>
<protein>
    <submittedName>
        <fullName evidence="1">Uncharacterized protein</fullName>
    </submittedName>
</protein>
<proteinExistence type="predicted"/>
<keyword evidence="2" id="KW-1185">Reference proteome</keyword>
<evidence type="ECO:0000313" key="1">
    <source>
        <dbReference type="EMBL" id="KAI0055765.1"/>
    </source>
</evidence>
<accession>A0ACB8SI71</accession>
<reference evidence="1" key="1">
    <citation type="submission" date="2021-03" db="EMBL/GenBank/DDBJ databases">
        <authorList>
            <consortium name="DOE Joint Genome Institute"/>
            <person name="Ahrendt S."/>
            <person name="Looney B.P."/>
            <person name="Miyauchi S."/>
            <person name="Morin E."/>
            <person name="Drula E."/>
            <person name="Courty P.E."/>
            <person name="Chicoki N."/>
            <person name="Fauchery L."/>
            <person name="Kohler A."/>
            <person name="Kuo A."/>
            <person name="Labutti K."/>
            <person name="Pangilinan J."/>
            <person name="Lipzen A."/>
            <person name="Riley R."/>
            <person name="Andreopoulos W."/>
            <person name="He G."/>
            <person name="Johnson J."/>
            <person name="Barry K.W."/>
            <person name="Grigoriev I.V."/>
            <person name="Nagy L."/>
            <person name="Hibbett D."/>
            <person name="Henrissat B."/>
            <person name="Matheny P.B."/>
            <person name="Labbe J."/>
            <person name="Martin F."/>
        </authorList>
    </citation>
    <scope>NUCLEOTIDE SEQUENCE</scope>
    <source>
        <strain evidence="1">HHB10654</strain>
    </source>
</reference>
<dbReference type="EMBL" id="MU277280">
    <property type="protein sequence ID" value="KAI0055765.1"/>
    <property type="molecule type" value="Genomic_DNA"/>
</dbReference>
<dbReference type="Proteomes" id="UP000814140">
    <property type="component" value="Unassembled WGS sequence"/>
</dbReference>
<reference evidence="1" key="2">
    <citation type="journal article" date="2022" name="New Phytol.">
        <title>Evolutionary transition to the ectomycorrhizal habit in the genomes of a hyperdiverse lineage of mushroom-forming fungi.</title>
        <authorList>
            <person name="Looney B."/>
            <person name="Miyauchi S."/>
            <person name="Morin E."/>
            <person name="Drula E."/>
            <person name="Courty P.E."/>
            <person name="Kohler A."/>
            <person name="Kuo A."/>
            <person name="LaButti K."/>
            <person name="Pangilinan J."/>
            <person name="Lipzen A."/>
            <person name="Riley R."/>
            <person name="Andreopoulos W."/>
            <person name="He G."/>
            <person name="Johnson J."/>
            <person name="Nolan M."/>
            <person name="Tritt A."/>
            <person name="Barry K.W."/>
            <person name="Grigoriev I.V."/>
            <person name="Nagy L.G."/>
            <person name="Hibbett D."/>
            <person name="Henrissat B."/>
            <person name="Matheny P.B."/>
            <person name="Labbe J."/>
            <person name="Martin F.M."/>
        </authorList>
    </citation>
    <scope>NUCLEOTIDE SEQUENCE</scope>
    <source>
        <strain evidence="1">HHB10654</strain>
    </source>
</reference>
<evidence type="ECO:0000313" key="2">
    <source>
        <dbReference type="Proteomes" id="UP000814140"/>
    </source>
</evidence>